<sequence>PMTDGRDVIPFSLWETGGKGRGRVPGGGSLHKWSVQLRRPWMGGGDGRRPEALRNSPLFLTPTLAAGIAVGGPGA</sequence>
<name>A0A061SH23_9CHLO</name>
<feature type="region of interest" description="Disordered" evidence="1">
    <location>
        <begin position="1"/>
        <end position="30"/>
    </location>
</feature>
<proteinExistence type="predicted"/>
<evidence type="ECO:0000313" key="2">
    <source>
        <dbReference type="EMBL" id="JAC83588.1"/>
    </source>
</evidence>
<feature type="compositionally biased region" description="Gly residues" evidence="1">
    <location>
        <begin position="17"/>
        <end position="29"/>
    </location>
</feature>
<dbReference type="AlphaFoldDB" id="A0A061SH23"/>
<gene>
    <name evidence="2" type="ORF">TSPGSL018_2973</name>
</gene>
<evidence type="ECO:0000256" key="1">
    <source>
        <dbReference type="SAM" id="MobiDB-lite"/>
    </source>
</evidence>
<reference evidence="2" key="1">
    <citation type="submission" date="2014-05" db="EMBL/GenBank/DDBJ databases">
        <title>The transcriptome of the halophilic microalga Tetraselmis sp. GSL018 isolated from the Great Salt Lake, Utah.</title>
        <authorList>
            <person name="Jinkerson R.E."/>
            <person name="D'Adamo S."/>
            <person name="Posewitz M.C."/>
        </authorList>
    </citation>
    <scope>NUCLEOTIDE SEQUENCE</scope>
    <source>
        <strain evidence="2">GSL018</strain>
    </source>
</reference>
<dbReference type="EMBL" id="GBEZ01001380">
    <property type="protein sequence ID" value="JAC83588.1"/>
    <property type="molecule type" value="Transcribed_RNA"/>
</dbReference>
<organism evidence="2">
    <name type="scientific">Tetraselmis sp. GSL018</name>
    <dbReference type="NCBI Taxonomy" id="582737"/>
    <lineage>
        <taxon>Eukaryota</taxon>
        <taxon>Viridiplantae</taxon>
        <taxon>Chlorophyta</taxon>
        <taxon>core chlorophytes</taxon>
        <taxon>Chlorodendrophyceae</taxon>
        <taxon>Chlorodendrales</taxon>
        <taxon>Chlorodendraceae</taxon>
        <taxon>Tetraselmis</taxon>
    </lineage>
</organism>
<feature type="non-terminal residue" evidence="2">
    <location>
        <position position="1"/>
    </location>
</feature>
<feature type="non-terminal residue" evidence="2">
    <location>
        <position position="75"/>
    </location>
</feature>
<protein>
    <submittedName>
        <fullName evidence="2">Uncharacterized protein</fullName>
    </submittedName>
</protein>
<accession>A0A061SH23</accession>